<dbReference type="SUPFAM" id="SSF51338">
    <property type="entry name" value="Composite domain of metallo-dependent hydrolases"/>
    <property type="match status" value="1"/>
</dbReference>
<dbReference type="Gene3D" id="2.30.40.10">
    <property type="entry name" value="Urease, subunit C, domain 1"/>
    <property type="match status" value="1"/>
</dbReference>
<dbReference type="PANTHER" id="PTHR43794:SF11">
    <property type="entry name" value="AMIDOHYDROLASE-RELATED DOMAIN-CONTAINING PROTEIN"/>
    <property type="match status" value="1"/>
</dbReference>
<name>A0ABZ2BSN6_9RHOB</name>
<comment type="similarity">
    <text evidence="1">Belongs to the metallo-dependent hydrolases superfamily. ATZ/TRZ family.</text>
</comment>
<dbReference type="GO" id="GO:0102127">
    <property type="term" value="F:8-oxoguanine deaminase activity"/>
    <property type="evidence" value="ECO:0007669"/>
    <property type="project" value="UniProtKB-EC"/>
</dbReference>
<dbReference type="Proteomes" id="UP001318682">
    <property type="component" value="Chromosome"/>
</dbReference>
<gene>
    <name evidence="4" type="ORF">ROLI_009320</name>
</gene>
<organism evidence="4 5">
    <name type="scientific">Roseobacter fucihabitans</name>
    <dbReference type="NCBI Taxonomy" id="1537242"/>
    <lineage>
        <taxon>Bacteria</taxon>
        <taxon>Pseudomonadati</taxon>
        <taxon>Pseudomonadota</taxon>
        <taxon>Alphaproteobacteria</taxon>
        <taxon>Rhodobacterales</taxon>
        <taxon>Roseobacteraceae</taxon>
        <taxon>Roseobacter</taxon>
    </lineage>
</organism>
<dbReference type="InterPro" id="IPR011059">
    <property type="entry name" value="Metal-dep_hydrolase_composite"/>
</dbReference>
<dbReference type="InterPro" id="IPR032466">
    <property type="entry name" value="Metal_Hydrolase"/>
</dbReference>
<evidence type="ECO:0000259" key="3">
    <source>
        <dbReference type="Pfam" id="PF01979"/>
    </source>
</evidence>
<dbReference type="Gene3D" id="3.20.20.140">
    <property type="entry name" value="Metal-dependent hydrolases"/>
    <property type="match status" value="1"/>
</dbReference>
<sequence length="446" mass="47181">MTSLLLRGAAQVLTMDDERRELSGADIRIENGIIAEVGMGLEHDGRVIDVRGCIVTPGLVNTHHHLYQSLTRAVPGGQDALLFGWLQTLYPIWARFTPDHMFTSAQVGLAELALSGCTLSSDHLYLYPNGARLEDTIHAAAEIGIRFQPTRGAMSIGVSKGGLPPDALVESEAAILQDCIRVIDAFHDASPGSMCRVGVAPCSPFSVSRDLMREAALLARDKGVMMHTHLAENDEDIAYSLEKFGCRPGQYAEGLGWVGPDVWHAHCVKLDAAEIALFAQTGTGVAHCPCSNCRLGSGIAPIKAMRAAGVSVGLGVDGSASNDAGNLVAEARQAMLLQRVAQGADAMSARMALEIATRGGADVLGRPECGRIAVGARADIAVWDVSGIEAAGSWDPAALLLAGPSTVRDLIVEGREIVRDGQIVTLDMGALIARQNRMAHDLRDGM</sequence>
<reference evidence="4 5" key="1">
    <citation type="submission" date="2015-07" db="EMBL/GenBank/DDBJ databases">
        <authorList>
            <person name="Voget S."/>
            <person name="Dogs M."/>
            <person name="Brinkhoff T.H."/>
            <person name="Daniel R."/>
        </authorList>
    </citation>
    <scope>NUCLEOTIDE SEQUENCE [LARGE SCALE GENOMIC DNA]</scope>
    <source>
        <strain evidence="4 5">B14</strain>
    </source>
</reference>
<dbReference type="NCBIfam" id="NF006055">
    <property type="entry name" value="PRK08203.1"/>
    <property type="match status" value="1"/>
</dbReference>
<dbReference type="PANTHER" id="PTHR43794">
    <property type="entry name" value="AMINOHYDROLASE SSNA-RELATED"/>
    <property type="match status" value="1"/>
</dbReference>
<accession>A0ABZ2BSN6</accession>
<dbReference type="RefSeq" id="WP_187430882.1">
    <property type="nucleotide sequence ID" value="NZ_CP143423.1"/>
</dbReference>
<dbReference type="SUPFAM" id="SSF51556">
    <property type="entry name" value="Metallo-dependent hydrolases"/>
    <property type="match status" value="1"/>
</dbReference>
<dbReference type="EC" id="3.5.4.32" evidence="4"/>
<feature type="domain" description="Amidohydrolase-related" evidence="3">
    <location>
        <begin position="54"/>
        <end position="415"/>
    </location>
</feature>
<evidence type="ECO:0000313" key="4">
    <source>
        <dbReference type="EMBL" id="WVX47859.1"/>
    </source>
</evidence>
<proteinExistence type="inferred from homology"/>
<evidence type="ECO:0000256" key="2">
    <source>
        <dbReference type="ARBA" id="ARBA00022801"/>
    </source>
</evidence>
<keyword evidence="2 4" id="KW-0378">Hydrolase</keyword>
<dbReference type="EMBL" id="CP143423">
    <property type="protein sequence ID" value="WVX47859.1"/>
    <property type="molecule type" value="Genomic_DNA"/>
</dbReference>
<keyword evidence="5" id="KW-1185">Reference proteome</keyword>
<reference evidence="5" key="2">
    <citation type="submission" date="2024-01" db="EMBL/GenBank/DDBJ databases">
        <title>Roseobacter fucihabitans sp. nov., isolated from the brown alga Fucus spiralis.</title>
        <authorList>
            <person name="Hahnke S."/>
            <person name="Berger M."/>
            <person name="Schlingloff A."/>
            <person name="Athale I."/>
            <person name="Neumann-Schaal M."/>
            <person name="Adenaya A."/>
            <person name="Poehlein A."/>
            <person name="Daniel R."/>
            <person name="Pertersen J."/>
            <person name="Brinkhoff T."/>
        </authorList>
    </citation>
    <scope>NUCLEOTIDE SEQUENCE [LARGE SCALE GENOMIC DNA]</scope>
    <source>
        <strain evidence="5">B14</strain>
    </source>
</reference>
<dbReference type="CDD" id="cd01298">
    <property type="entry name" value="ATZ_TRZ_like"/>
    <property type="match status" value="1"/>
</dbReference>
<evidence type="ECO:0000256" key="1">
    <source>
        <dbReference type="ARBA" id="ARBA00006745"/>
    </source>
</evidence>
<dbReference type="InterPro" id="IPR006680">
    <property type="entry name" value="Amidohydro-rel"/>
</dbReference>
<dbReference type="Pfam" id="PF01979">
    <property type="entry name" value="Amidohydro_1"/>
    <property type="match status" value="1"/>
</dbReference>
<protein>
    <submittedName>
        <fullName evidence="4">8-oxoguanine deaminase</fullName>
        <ecNumber evidence="4">3.5.4.32</ecNumber>
    </submittedName>
</protein>
<dbReference type="InterPro" id="IPR050287">
    <property type="entry name" value="MTA/SAH_deaminase"/>
</dbReference>
<evidence type="ECO:0000313" key="5">
    <source>
        <dbReference type="Proteomes" id="UP001318682"/>
    </source>
</evidence>